<reference evidence="3" key="1">
    <citation type="submission" date="2017-04" db="EMBL/GenBank/DDBJ databases">
        <title>Function of individual gut microbiota members based on whole genome sequencing of pure cultures obtained from chicken caecum.</title>
        <authorList>
            <person name="Medvecky M."/>
            <person name="Cejkova D."/>
            <person name="Polansky O."/>
            <person name="Karasova D."/>
            <person name="Kubasova T."/>
            <person name="Cizek A."/>
            <person name="Rychlik I."/>
        </authorList>
    </citation>
    <scope>NUCLEOTIDE SEQUENCE [LARGE SCALE GENOMIC DNA]</scope>
    <source>
        <strain evidence="3">An175</strain>
    </source>
</reference>
<dbReference type="PROSITE" id="PS50878">
    <property type="entry name" value="RT_POL"/>
    <property type="match status" value="1"/>
</dbReference>
<protein>
    <recommendedName>
        <fullName evidence="1">Reverse transcriptase domain-containing protein</fullName>
    </recommendedName>
</protein>
<dbReference type="AlphaFoldDB" id="A0A1Y4MQF8"/>
<evidence type="ECO:0000313" key="2">
    <source>
        <dbReference type="EMBL" id="OUP69871.1"/>
    </source>
</evidence>
<dbReference type="Pfam" id="PF00078">
    <property type="entry name" value="RVT_1"/>
    <property type="match status" value="1"/>
</dbReference>
<comment type="caution">
    <text evidence="2">The sequence shown here is derived from an EMBL/GenBank/DDBJ whole genome shotgun (WGS) entry which is preliminary data.</text>
</comment>
<dbReference type="SUPFAM" id="SSF56672">
    <property type="entry name" value="DNA/RNA polymerases"/>
    <property type="match status" value="1"/>
</dbReference>
<dbReference type="Proteomes" id="UP000196386">
    <property type="component" value="Unassembled WGS sequence"/>
</dbReference>
<organism evidence="2 3">
    <name type="scientific">Anaerotruncus colihominis</name>
    <dbReference type="NCBI Taxonomy" id="169435"/>
    <lineage>
        <taxon>Bacteria</taxon>
        <taxon>Bacillati</taxon>
        <taxon>Bacillota</taxon>
        <taxon>Clostridia</taxon>
        <taxon>Eubacteriales</taxon>
        <taxon>Oscillospiraceae</taxon>
        <taxon>Anaerotruncus</taxon>
    </lineage>
</organism>
<gene>
    <name evidence="2" type="ORF">B5F11_07765</name>
</gene>
<proteinExistence type="predicted"/>
<evidence type="ECO:0000259" key="1">
    <source>
        <dbReference type="PROSITE" id="PS50878"/>
    </source>
</evidence>
<accession>A0A1Y4MQF8</accession>
<dbReference type="InterPro" id="IPR043502">
    <property type="entry name" value="DNA/RNA_pol_sf"/>
</dbReference>
<sequence length="398" mass="47815">MDYEKIVCDANNLYRAYTASVKASKWKETTQKFIMNFLRHIFSIQDDLVNRTLQNGPTQEFTLFERGRVRPITSIQVRDRIIRHVLCDEVLLPEVKKHIIYDNCASIKGRGLSRQRDRFEVHLRKYYKLYGNKGWVLFGDFSKFYDNIIHEVAKRDLLKLFNNDEFIDWLLTTIFNGFKIDVSYMTDEEYATCLTDIFNKLDYRNIPITKLTGEKWMEKSVNIGDQLSQVIGVYYPHRIDNYVKYVRRQKFYGRYMDDWYIMNPDKEELFDLLDHIYRIAEEYGIHINRKKTRIVKISGPYNFLQIKYSLTDAGKVIKRINPKRVTTMRRKIKKLSVKAKDKEIPYENIENMFRGWMGNYYKLLSKKQRKNLISLYEDLFEKSIKIVNKKMIITDKIK</sequence>
<name>A0A1Y4MQF8_9FIRM</name>
<evidence type="ECO:0000313" key="3">
    <source>
        <dbReference type="Proteomes" id="UP000196386"/>
    </source>
</evidence>
<dbReference type="EMBL" id="NFKP01000007">
    <property type="protein sequence ID" value="OUP69871.1"/>
    <property type="molecule type" value="Genomic_DNA"/>
</dbReference>
<dbReference type="InterPro" id="IPR000477">
    <property type="entry name" value="RT_dom"/>
</dbReference>
<dbReference type="RefSeq" id="WP_087300692.1">
    <property type="nucleotide sequence ID" value="NZ_NFKP01000007.1"/>
</dbReference>
<feature type="domain" description="Reverse transcriptase" evidence="1">
    <location>
        <begin position="37"/>
        <end position="308"/>
    </location>
</feature>